<comment type="caution">
    <text evidence="3">The sequence shown here is derived from an EMBL/GenBank/DDBJ whole genome shotgun (WGS) entry which is preliminary data.</text>
</comment>
<feature type="signal peptide" evidence="2">
    <location>
        <begin position="1"/>
        <end position="25"/>
    </location>
</feature>
<evidence type="ECO:0000256" key="1">
    <source>
        <dbReference type="SAM" id="MobiDB-lite"/>
    </source>
</evidence>
<name>A0ABP1QM18_9HEXA</name>
<keyword evidence="2" id="KW-0732">Signal</keyword>
<reference evidence="3 4" key="1">
    <citation type="submission" date="2024-08" db="EMBL/GenBank/DDBJ databases">
        <authorList>
            <person name="Cucini C."/>
            <person name="Frati F."/>
        </authorList>
    </citation>
    <scope>NUCLEOTIDE SEQUENCE [LARGE SCALE GENOMIC DNA]</scope>
</reference>
<protein>
    <submittedName>
        <fullName evidence="3">Uncharacterized protein</fullName>
    </submittedName>
</protein>
<feature type="chain" id="PRO_5047401808" evidence="2">
    <location>
        <begin position="26"/>
        <end position="114"/>
    </location>
</feature>
<evidence type="ECO:0000256" key="2">
    <source>
        <dbReference type="SAM" id="SignalP"/>
    </source>
</evidence>
<organism evidence="3 4">
    <name type="scientific">Orchesella dallaii</name>
    <dbReference type="NCBI Taxonomy" id="48710"/>
    <lineage>
        <taxon>Eukaryota</taxon>
        <taxon>Metazoa</taxon>
        <taxon>Ecdysozoa</taxon>
        <taxon>Arthropoda</taxon>
        <taxon>Hexapoda</taxon>
        <taxon>Collembola</taxon>
        <taxon>Entomobryomorpha</taxon>
        <taxon>Entomobryoidea</taxon>
        <taxon>Orchesellidae</taxon>
        <taxon>Orchesellinae</taxon>
        <taxon>Orchesella</taxon>
    </lineage>
</organism>
<keyword evidence="4" id="KW-1185">Reference proteome</keyword>
<dbReference type="EMBL" id="CAXLJM020000035">
    <property type="protein sequence ID" value="CAL8103563.1"/>
    <property type="molecule type" value="Genomic_DNA"/>
</dbReference>
<feature type="compositionally biased region" description="Low complexity" evidence="1">
    <location>
        <begin position="27"/>
        <end position="45"/>
    </location>
</feature>
<proteinExistence type="predicted"/>
<dbReference type="Proteomes" id="UP001642540">
    <property type="component" value="Unassembled WGS sequence"/>
</dbReference>
<gene>
    <name evidence="3" type="ORF">ODALV1_LOCUS11484</name>
</gene>
<feature type="region of interest" description="Disordered" evidence="1">
    <location>
        <begin position="26"/>
        <end position="45"/>
    </location>
</feature>
<accession>A0ABP1QM18</accession>
<evidence type="ECO:0000313" key="3">
    <source>
        <dbReference type="EMBL" id="CAL8103563.1"/>
    </source>
</evidence>
<evidence type="ECO:0000313" key="4">
    <source>
        <dbReference type="Proteomes" id="UP001642540"/>
    </source>
</evidence>
<sequence>MANNCRLMLLVLFILFVFVLSFTDGESTASNKSSNSSVTKKSQSSCRITCGHGLFYQKLDNLSLTCNEESSEKDELMNGISDDLSFNRFWSSGFGFSSHYETLPVAPPIPAELL</sequence>